<feature type="non-terminal residue" evidence="1">
    <location>
        <position position="78"/>
    </location>
</feature>
<evidence type="ECO:0000313" key="2">
    <source>
        <dbReference type="Proteomes" id="UP000762676"/>
    </source>
</evidence>
<accession>A0AAV4EL18</accession>
<gene>
    <name evidence="1" type="ORF">ElyMa_001838400</name>
</gene>
<keyword evidence="2" id="KW-1185">Reference proteome</keyword>
<comment type="caution">
    <text evidence="1">The sequence shown here is derived from an EMBL/GenBank/DDBJ whole genome shotgun (WGS) entry which is preliminary data.</text>
</comment>
<dbReference type="AlphaFoldDB" id="A0AAV4EL18"/>
<dbReference type="Proteomes" id="UP000762676">
    <property type="component" value="Unassembled WGS sequence"/>
</dbReference>
<protein>
    <submittedName>
        <fullName evidence="1">Uncharacterized protein</fullName>
    </submittedName>
</protein>
<sequence>MRRRSISVHPINARREAYGEFHRLMTQMLEDDEKFVSYLRMKQDKFDQLLKPVSEDLTKTATNFCKPSSPEERLVFTL</sequence>
<evidence type="ECO:0000313" key="1">
    <source>
        <dbReference type="EMBL" id="GFR61143.1"/>
    </source>
</evidence>
<organism evidence="1 2">
    <name type="scientific">Elysia marginata</name>
    <dbReference type="NCBI Taxonomy" id="1093978"/>
    <lineage>
        <taxon>Eukaryota</taxon>
        <taxon>Metazoa</taxon>
        <taxon>Spiralia</taxon>
        <taxon>Lophotrochozoa</taxon>
        <taxon>Mollusca</taxon>
        <taxon>Gastropoda</taxon>
        <taxon>Heterobranchia</taxon>
        <taxon>Euthyneura</taxon>
        <taxon>Panpulmonata</taxon>
        <taxon>Sacoglossa</taxon>
        <taxon>Placobranchoidea</taxon>
        <taxon>Plakobranchidae</taxon>
        <taxon>Elysia</taxon>
    </lineage>
</organism>
<name>A0AAV4EL18_9GAST</name>
<reference evidence="1 2" key="1">
    <citation type="journal article" date="2021" name="Elife">
        <title>Chloroplast acquisition without the gene transfer in kleptoplastic sea slugs, Plakobranchus ocellatus.</title>
        <authorList>
            <person name="Maeda T."/>
            <person name="Takahashi S."/>
            <person name="Yoshida T."/>
            <person name="Shimamura S."/>
            <person name="Takaki Y."/>
            <person name="Nagai Y."/>
            <person name="Toyoda A."/>
            <person name="Suzuki Y."/>
            <person name="Arimoto A."/>
            <person name="Ishii H."/>
            <person name="Satoh N."/>
            <person name="Nishiyama T."/>
            <person name="Hasebe M."/>
            <person name="Maruyama T."/>
            <person name="Minagawa J."/>
            <person name="Obokata J."/>
            <person name="Shigenobu S."/>
        </authorList>
    </citation>
    <scope>NUCLEOTIDE SEQUENCE [LARGE SCALE GENOMIC DNA]</scope>
</reference>
<proteinExistence type="predicted"/>
<dbReference type="EMBL" id="BMAT01003716">
    <property type="protein sequence ID" value="GFR61143.1"/>
    <property type="molecule type" value="Genomic_DNA"/>
</dbReference>